<evidence type="ECO:0000313" key="2">
    <source>
        <dbReference type="Proteomes" id="UP000001396"/>
    </source>
</evidence>
<comment type="caution">
    <text evidence="1">The sequence shown here is derived from an EMBL/GenBank/DDBJ whole genome shotgun (WGS) entry which is preliminary data.</text>
</comment>
<name>D3BS13_HETP5</name>
<organism evidence="1 2">
    <name type="scientific">Heterostelium pallidum (strain ATCC 26659 / Pp 5 / PN500)</name>
    <name type="common">Cellular slime mold</name>
    <name type="synonym">Polysphondylium pallidum</name>
    <dbReference type="NCBI Taxonomy" id="670386"/>
    <lineage>
        <taxon>Eukaryota</taxon>
        <taxon>Amoebozoa</taxon>
        <taxon>Evosea</taxon>
        <taxon>Eumycetozoa</taxon>
        <taxon>Dictyostelia</taxon>
        <taxon>Acytosteliales</taxon>
        <taxon>Acytosteliaceae</taxon>
        <taxon>Heterostelium</taxon>
    </lineage>
</organism>
<sequence length="68" mass="7645">MICFLNAKKIGKTNQDVKPVYINREVYGANNILLAGMRQFERPLNKNGSRFTLLMAKRGESTTAISIV</sequence>
<proteinExistence type="predicted"/>
<dbReference type="AlphaFoldDB" id="D3BS13"/>
<dbReference type="RefSeq" id="XP_020427884.1">
    <property type="nucleotide sequence ID" value="XM_020581568.1"/>
</dbReference>
<evidence type="ECO:0000313" key="1">
    <source>
        <dbReference type="EMBL" id="EFA75750.1"/>
    </source>
</evidence>
<reference evidence="1 2" key="1">
    <citation type="journal article" date="2011" name="Genome Res.">
        <title>Phylogeny-wide analysis of social amoeba genomes highlights ancient origins for complex intercellular communication.</title>
        <authorList>
            <person name="Heidel A.J."/>
            <person name="Lawal H.M."/>
            <person name="Felder M."/>
            <person name="Schilde C."/>
            <person name="Helps N.R."/>
            <person name="Tunggal B."/>
            <person name="Rivero F."/>
            <person name="John U."/>
            <person name="Schleicher M."/>
            <person name="Eichinger L."/>
            <person name="Platzer M."/>
            <person name="Noegel A.A."/>
            <person name="Schaap P."/>
            <person name="Gloeckner G."/>
        </authorList>
    </citation>
    <scope>NUCLEOTIDE SEQUENCE [LARGE SCALE GENOMIC DNA]</scope>
    <source>
        <strain evidence="2">ATCC 26659 / Pp 5 / PN500</strain>
    </source>
</reference>
<accession>D3BS13</accession>
<dbReference type="Proteomes" id="UP000001396">
    <property type="component" value="Unassembled WGS sequence"/>
</dbReference>
<dbReference type="GeneID" id="31366274"/>
<keyword evidence="2" id="KW-1185">Reference proteome</keyword>
<dbReference type="InParanoid" id="D3BS13"/>
<gene>
    <name evidence="1" type="ORF">PPL_10805</name>
</gene>
<dbReference type="EMBL" id="ADBJ01000051">
    <property type="protein sequence ID" value="EFA75750.1"/>
    <property type="molecule type" value="Genomic_DNA"/>
</dbReference>
<protein>
    <submittedName>
        <fullName evidence="1">Uncharacterized protein</fullName>
    </submittedName>
</protein>